<dbReference type="PANTHER" id="PTHR30237:SF2">
    <property type="entry name" value="MUREIN TETRAPEPTIDE CARBOXYPEPTIDASE"/>
    <property type="match status" value="1"/>
</dbReference>
<evidence type="ECO:0000256" key="5">
    <source>
        <dbReference type="ARBA" id="ARBA00022825"/>
    </source>
</evidence>
<keyword evidence="3" id="KW-0645">Protease</keyword>
<accession>A0ABQ1S344</accession>
<proteinExistence type="inferred from homology"/>
<dbReference type="SUPFAM" id="SSF141986">
    <property type="entry name" value="LD-carboxypeptidase A C-terminal domain-like"/>
    <property type="match status" value="1"/>
</dbReference>
<evidence type="ECO:0000256" key="4">
    <source>
        <dbReference type="ARBA" id="ARBA00022801"/>
    </source>
</evidence>
<evidence type="ECO:0000313" key="8">
    <source>
        <dbReference type="EMBL" id="GGD91017.1"/>
    </source>
</evidence>
<feature type="domain" description="LD-carboxypeptidase C-terminal" evidence="7">
    <location>
        <begin position="165"/>
        <end position="270"/>
    </location>
</feature>
<dbReference type="Proteomes" id="UP000619041">
    <property type="component" value="Unassembled WGS sequence"/>
</dbReference>
<dbReference type="InterPro" id="IPR040921">
    <property type="entry name" value="Peptidase_S66C"/>
</dbReference>
<dbReference type="InterPro" id="IPR029062">
    <property type="entry name" value="Class_I_gatase-like"/>
</dbReference>
<evidence type="ECO:0000256" key="3">
    <source>
        <dbReference type="ARBA" id="ARBA00022670"/>
    </source>
</evidence>
<dbReference type="SUPFAM" id="SSF52317">
    <property type="entry name" value="Class I glutamine amidotransferase-like"/>
    <property type="match status" value="1"/>
</dbReference>
<dbReference type="Gene3D" id="3.40.50.10740">
    <property type="entry name" value="Class I glutamine amidotransferase-like"/>
    <property type="match status" value="1"/>
</dbReference>
<dbReference type="PANTHER" id="PTHR30237">
    <property type="entry name" value="MURAMOYLTETRAPEPTIDE CARBOXYPEPTIDASE"/>
    <property type="match status" value="1"/>
</dbReference>
<feature type="domain" description="LD-carboxypeptidase N-terminal" evidence="6">
    <location>
        <begin position="4"/>
        <end position="115"/>
    </location>
</feature>
<evidence type="ECO:0000313" key="9">
    <source>
        <dbReference type="Proteomes" id="UP000619041"/>
    </source>
</evidence>
<dbReference type="CDD" id="cd07025">
    <property type="entry name" value="Peptidase_S66"/>
    <property type="match status" value="1"/>
</dbReference>
<comment type="caution">
    <text evidence="8">The sequence shown here is derived from an EMBL/GenBank/DDBJ whole genome shotgun (WGS) entry which is preliminary data.</text>
</comment>
<keyword evidence="5" id="KW-0720">Serine protease</keyword>
<dbReference type="InterPro" id="IPR040449">
    <property type="entry name" value="Peptidase_S66_N"/>
</dbReference>
<comment type="similarity">
    <text evidence="1">Belongs to the peptidase S66 family.</text>
</comment>
<organism evidence="8 9">
    <name type="scientific">Tsuneonella deserti</name>
    <dbReference type="NCBI Taxonomy" id="2035528"/>
    <lineage>
        <taxon>Bacteria</taxon>
        <taxon>Pseudomonadati</taxon>
        <taxon>Pseudomonadota</taxon>
        <taxon>Alphaproteobacteria</taxon>
        <taxon>Sphingomonadales</taxon>
        <taxon>Erythrobacteraceae</taxon>
        <taxon>Tsuneonella</taxon>
    </lineage>
</organism>
<evidence type="ECO:0000259" key="7">
    <source>
        <dbReference type="Pfam" id="PF17676"/>
    </source>
</evidence>
<protein>
    <recommendedName>
        <fullName evidence="10">LD-carboxypeptidase</fullName>
    </recommendedName>
</protein>
<gene>
    <name evidence="8" type="ORF">GCM10011515_08390</name>
</gene>
<sequence length="275" mass="29451">MTRVAICAPATPITRDVADAVGALVTAHFPEIRLVFHEQCFASDGHFAGPDAARLTALLECANDSSFDAVWFARGGYGSNRIARAAIERMNDAARRKGYLGFSDCGFILGGLYRERIGRPAHGPMPVNVLSEEGPAAVLRSLSWLAGSEDWLEPGLDGRPTVAFNLMTLSALTGTSLMPDLTGHVVIVEEVAEHLYAIDRLFFHVVAHLRGVAGLRLGTVTAVPENDRPFGSEAEDIARYWCDRAGIPYLGRARVGHDPSNTIVPFGLAAGGARA</sequence>
<name>A0ABQ1S344_9SPHN</name>
<dbReference type="Pfam" id="PF02016">
    <property type="entry name" value="Peptidase_S66"/>
    <property type="match status" value="1"/>
</dbReference>
<dbReference type="Pfam" id="PF17676">
    <property type="entry name" value="Peptidase_S66C"/>
    <property type="match status" value="1"/>
</dbReference>
<dbReference type="InterPro" id="IPR027461">
    <property type="entry name" value="Carboxypeptidase_A_C_sf"/>
</dbReference>
<evidence type="ECO:0000259" key="6">
    <source>
        <dbReference type="Pfam" id="PF02016"/>
    </source>
</evidence>
<dbReference type="Gene3D" id="3.50.30.60">
    <property type="entry name" value="LD-carboxypeptidase A C-terminal domain-like"/>
    <property type="match status" value="1"/>
</dbReference>
<keyword evidence="2" id="KW-0121">Carboxypeptidase</keyword>
<reference evidence="9" key="1">
    <citation type="journal article" date="2019" name="Int. J. Syst. Evol. Microbiol.">
        <title>The Global Catalogue of Microorganisms (GCM) 10K type strain sequencing project: providing services to taxonomists for standard genome sequencing and annotation.</title>
        <authorList>
            <consortium name="The Broad Institute Genomics Platform"/>
            <consortium name="The Broad Institute Genome Sequencing Center for Infectious Disease"/>
            <person name="Wu L."/>
            <person name="Ma J."/>
        </authorList>
    </citation>
    <scope>NUCLEOTIDE SEQUENCE [LARGE SCALE GENOMIC DNA]</scope>
    <source>
        <strain evidence="9">CGMCC 1.15959</strain>
    </source>
</reference>
<dbReference type="InterPro" id="IPR027478">
    <property type="entry name" value="LdcA_N"/>
</dbReference>
<dbReference type="RefSeq" id="WP_188643992.1">
    <property type="nucleotide sequence ID" value="NZ_BMKL01000001.1"/>
</dbReference>
<dbReference type="EMBL" id="BMKL01000001">
    <property type="protein sequence ID" value="GGD91017.1"/>
    <property type="molecule type" value="Genomic_DNA"/>
</dbReference>
<keyword evidence="9" id="KW-1185">Reference proteome</keyword>
<evidence type="ECO:0000256" key="2">
    <source>
        <dbReference type="ARBA" id="ARBA00022645"/>
    </source>
</evidence>
<keyword evidence="4" id="KW-0378">Hydrolase</keyword>
<dbReference type="InterPro" id="IPR003507">
    <property type="entry name" value="S66_fam"/>
</dbReference>
<evidence type="ECO:0000256" key="1">
    <source>
        <dbReference type="ARBA" id="ARBA00010233"/>
    </source>
</evidence>
<evidence type="ECO:0008006" key="10">
    <source>
        <dbReference type="Google" id="ProtNLM"/>
    </source>
</evidence>